<proteinExistence type="inferred from homology"/>
<evidence type="ECO:0000256" key="5">
    <source>
        <dbReference type="SAM" id="MobiDB-lite"/>
    </source>
</evidence>
<reference evidence="7" key="2">
    <citation type="submission" date="2025-08" db="UniProtKB">
        <authorList>
            <consortium name="Ensembl"/>
        </authorList>
    </citation>
    <scope>IDENTIFICATION</scope>
    <source>
        <strain evidence="7">Isolate ISIS603380</strain>
    </source>
</reference>
<dbReference type="InterPro" id="IPR029071">
    <property type="entry name" value="Ubiquitin-like_domsf"/>
</dbReference>
<dbReference type="Gene3D" id="3.10.20.90">
    <property type="entry name" value="Phosphatidylinositol 3-kinase Catalytic Subunit, Chain A, domain 1"/>
    <property type="match status" value="1"/>
</dbReference>
<comment type="subcellular location">
    <subcellularLocation>
        <location evidence="4">Nucleus</location>
    </subcellularLocation>
</comment>
<dbReference type="HOGENOM" id="CLU_148322_0_0_1"/>
<keyword evidence="8" id="KW-1185">Reference proteome</keyword>
<keyword evidence="3 4" id="KW-0833">Ubl conjugation pathway</keyword>
<dbReference type="STRING" id="9785.ENSLAFP00000029308"/>
<dbReference type="Proteomes" id="UP000007646">
    <property type="component" value="Unassembled WGS sequence"/>
</dbReference>
<accession>G3UN99</accession>
<protein>
    <recommendedName>
        <fullName evidence="4">Small ubiquitin-related modifier</fullName>
        <shortName evidence="4">SUMO</shortName>
    </recommendedName>
</protein>
<dbReference type="eggNOG" id="KOG1769">
    <property type="taxonomic scope" value="Eukaryota"/>
</dbReference>
<dbReference type="GO" id="GO:0005634">
    <property type="term" value="C:nucleus"/>
    <property type="evidence" value="ECO:0007669"/>
    <property type="project" value="UniProtKB-SubCell"/>
</dbReference>
<organism evidence="7 8">
    <name type="scientific">Loxodonta africana</name>
    <name type="common">African elephant</name>
    <dbReference type="NCBI Taxonomy" id="9785"/>
    <lineage>
        <taxon>Eukaryota</taxon>
        <taxon>Metazoa</taxon>
        <taxon>Chordata</taxon>
        <taxon>Craniata</taxon>
        <taxon>Vertebrata</taxon>
        <taxon>Euteleostomi</taxon>
        <taxon>Mammalia</taxon>
        <taxon>Eutheria</taxon>
        <taxon>Afrotheria</taxon>
        <taxon>Proboscidea</taxon>
        <taxon>Elephantidae</taxon>
        <taxon>Loxodonta</taxon>
    </lineage>
</organism>
<feature type="domain" description="Ubiquitin-like" evidence="6">
    <location>
        <begin position="35"/>
        <end position="96"/>
    </location>
</feature>
<comment type="similarity">
    <text evidence="1 4">Belongs to the ubiquitin family. SUMO subfamily.</text>
</comment>
<evidence type="ECO:0000313" key="7">
    <source>
        <dbReference type="Ensembl" id="ENSLAFP00000029308.1"/>
    </source>
</evidence>
<evidence type="ECO:0000259" key="6">
    <source>
        <dbReference type="PROSITE" id="PS50053"/>
    </source>
</evidence>
<evidence type="ECO:0000313" key="8">
    <source>
        <dbReference type="Proteomes" id="UP000007646"/>
    </source>
</evidence>
<evidence type="ECO:0000256" key="2">
    <source>
        <dbReference type="ARBA" id="ARBA00022499"/>
    </source>
</evidence>
<dbReference type="Pfam" id="PF11976">
    <property type="entry name" value="Rad60-SLD"/>
    <property type="match status" value="1"/>
</dbReference>
<keyword evidence="2" id="KW-1017">Isopeptide bond</keyword>
<dbReference type="SMART" id="SM00213">
    <property type="entry name" value="UBQ"/>
    <property type="match status" value="1"/>
</dbReference>
<dbReference type="InParanoid" id="G3UN99"/>
<dbReference type="FunFam" id="3.10.20.90:FF:000301">
    <property type="entry name" value="Small ubiquitin-related modifier 1"/>
    <property type="match status" value="1"/>
</dbReference>
<dbReference type="AlphaFoldDB" id="G3UN99"/>
<reference evidence="7" key="3">
    <citation type="submission" date="2025-09" db="UniProtKB">
        <authorList>
            <consortium name="Ensembl"/>
        </authorList>
    </citation>
    <scope>IDENTIFICATION</scope>
    <source>
        <strain evidence="7">Isolate ISIS603380</strain>
    </source>
</reference>
<dbReference type="PANTHER" id="PTHR10562">
    <property type="entry name" value="SMALL UBIQUITIN-RELATED MODIFIER"/>
    <property type="match status" value="1"/>
</dbReference>
<dbReference type="InterPro" id="IPR000626">
    <property type="entry name" value="Ubiquitin-like_dom"/>
</dbReference>
<evidence type="ECO:0000256" key="1">
    <source>
        <dbReference type="ARBA" id="ARBA00009185"/>
    </source>
</evidence>
<evidence type="ECO:0000256" key="4">
    <source>
        <dbReference type="RuleBase" id="RU361190"/>
    </source>
</evidence>
<dbReference type="Ensembl" id="ENSLAFT00000037300.1">
    <property type="protein sequence ID" value="ENSLAFP00000029308.1"/>
    <property type="gene ID" value="ENSLAFG00000025672.1"/>
</dbReference>
<feature type="region of interest" description="Disordered" evidence="5">
    <location>
        <begin position="1"/>
        <end position="25"/>
    </location>
</feature>
<reference evidence="7 8" key="1">
    <citation type="submission" date="2009-06" db="EMBL/GenBank/DDBJ databases">
        <title>The Genome Sequence of Loxodonta africana (African elephant).</title>
        <authorList>
            <person name="Di Palma F."/>
            <person name="Heiman D."/>
            <person name="Young S."/>
            <person name="Johnson J."/>
            <person name="Lander E.S."/>
            <person name="Lindblad-Toh K."/>
        </authorList>
    </citation>
    <scope>NUCLEOTIDE SEQUENCE [LARGE SCALE GENOMIC DNA]</scope>
    <source>
        <strain evidence="7 8">Isolate ISIS603380</strain>
    </source>
</reference>
<evidence type="ECO:0000256" key="3">
    <source>
        <dbReference type="ARBA" id="ARBA00022786"/>
    </source>
</evidence>
<name>G3UN99_LOXAF</name>
<keyword evidence="4" id="KW-0539">Nucleus</keyword>
<dbReference type="PROSITE" id="PS50053">
    <property type="entry name" value="UBIQUITIN_2"/>
    <property type="match status" value="1"/>
</dbReference>
<sequence length="100" mass="11400">MSNQEAKHSTKDLEDKKEGGYIKSKPLDRTALSHFKVKITTHLKTLKESHCQRQAVPVDSLSFLLEGHRIADNHIPKELGMEEGDMIEVYQEQTNLINSL</sequence>
<dbReference type="GeneTree" id="ENSGT00940000154319"/>
<dbReference type="SUPFAM" id="SSF54236">
    <property type="entry name" value="Ubiquitin-like"/>
    <property type="match status" value="1"/>
</dbReference>
<dbReference type="InterPro" id="IPR022617">
    <property type="entry name" value="Rad60/SUMO-like_dom"/>
</dbReference>